<dbReference type="AlphaFoldDB" id="A0A2M7QB63"/>
<reference evidence="2" key="1">
    <citation type="submission" date="2017-09" db="EMBL/GenBank/DDBJ databases">
        <title>Depth-based differentiation of microbial function through sediment-hosted aquifers and enrichment of novel symbionts in the deep terrestrial subsurface.</title>
        <authorList>
            <person name="Probst A.J."/>
            <person name="Ladd B."/>
            <person name="Jarett J.K."/>
            <person name="Geller-Mcgrath D.E."/>
            <person name="Sieber C.M.K."/>
            <person name="Emerson J.B."/>
            <person name="Anantharaman K."/>
            <person name="Thomas B.C."/>
            <person name="Malmstrom R."/>
            <person name="Stieglmeier M."/>
            <person name="Klingl A."/>
            <person name="Woyke T."/>
            <person name="Ryan C.M."/>
            <person name="Banfield J.F."/>
        </authorList>
    </citation>
    <scope>NUCLEOTIDE SEQUENCE [LARGE SCALE GENOMIC DNA]</scope>
</reference>
<organism evidence="1 2">
    <name type="scientific">Candidatus Uhrbacteria bacterium CG_4_10_14_0_8_um_filter_58_22</name>
    <dbReference type="NCBI Taxonomy" id="1975029"/>
    <lineage>
        <taxon>Bacteria</taxon>
        <taxon>Candidatus Uhriibacteriota</taxon>
    </lineage>
</organism>
<proteinExistence type="predicted"/>
<protein>
    <submittedName>
        <fullName evidence="1">Uncharacterized protein</fullName>
    </submittedName>
</protein>
<sequence>MGSIKLANKGGRIAFHVGKELPERGESIVLVPGKMNAQGRGVYTADYPQLKYSGGEHYREVLERTPVFCVPMQGGNWAQAWLPKNKGGFRVYNSAGKVIRMDNLQFLDGELEGRPVRYYFSDSVRSYVEPPGMGKEGDEMERFRDGKVSRDDFLVWLEGNAKETEYFDPELIADKIAEAGAEERLDSGAVEAIMELLAESRAESRIELRRERGGTRL</sequence>
<dbReference type="Proteomes" id="UP000230973">
    <property type="component" value="Unassembled WGS sequence"/>
</dbReference>
<comment type="caution">
    <text evidence="1">The sequence shown here is derived from an EMBL/GenBank/DDBJ whole genome shotgun (WGS) entry which is preliminary data.</text>
</comment>
<gene>
    <name evidence="1" type="ORF">COY93_00190</name>
</gene>
<evidence type="ECO:0000313" key="2">
    <source>
        <dbReference type="Proteomes" id="UP000230973"/>
    </source>
</evidence>
<accession>A0A2M7QB63</accession>
<name>A0A2M7QB63_9BACT</name>
<dbReference type="EMBL" id="PFLC01000003">
    <property type="protein sequence ID" value="PIY63374.1"/>
    <property type="molecule type" value="Genomic_DNA"/>
</dbReference>
<evidence type="ECO:0000313" key="1">
    <source>
        <dbReference type="EMBL" id="PIY63374.1"/>
    </source>
</evidence>